<feature type="non-terminal residue" evidence="3">
    <location>
        <position position="346"/>
    </location>
</feature>
<dbReference type="InterPro" id="IPR011009">
    <property type="entry name" value="Kinase-like_dom_sf"/>
</dbReference>
<gene>
    <name evidence="3" type="ORF">C1645_768751</name>
</gene>
<name>A0A397T3L8_9GLOM</name>
<reference evidence="3 4" key="1">
    <citation type="submission" date="2018-06" db="EMBL/GenBank/DDBJ databases">
        <title>Comparative genomics reveals the genomic features of Rhizophagus irregularis, R. cerebriforme, R. diaphanum and Gigaspora rosea, and their symbiotic lifestyle signature.</title>
        <authorList>
            <person name="Morin E."/>
            <person name="San Clemente H."/>
            <person name="Chen E.C.H."/>
            <person name="De La Providencia I."/>
            <person name="Hainaut M."/>
            <person name="Kuo A."/>
            <person name="Kohler A."/>
            <person name="Murat C."/>
            <person name="Tang N."/>
            <person name="Roy S."/>
            <person name="Loubradou J."/>
            <person name="Henrissat B."/>
            <person name="Grigoriev I.V."/>
            <person name="Corradi N."/>
            <person name="Roux C."/>
            <person name="Martin F.M."/>
        </authorList>
    </citation>
    <scope>NUCLEOTIDE SEQUENCE [LARGE SCALE GENOMIC DNA]</scope>
    <source>
        <strain evidence="3 4">DAOM 227022</strain>
    </source>
</reference>
<feature type="binding site" evidence="1">
    <location>
        <position position="68"/>
    </location>
    <ligand>
        <name>ATP</name>
        <dbReference type="ChEBI" id="CHEBI:30616"/>
    </ligand>
</feature>
<organism evidence="3 4">
    <name type="scientific">Glomus cerebriforme</name>
    <dbReference type="NCBI Taxonomy" id="658196"/>
    <lineage>
        <taxon>Eukaryota</taxon>
        <taxon>Fungi</taxon>
        <taxon>Fungi incertae sedis</taxon>
        <taxon>Mucoromycota</taxon>
        <taxon>Glomeromycotina</taxon>
        <taxon>Glomeromycetes</taxon>
        <taxon>Glomerales</taxon>
        <taxon>Glomeraceae</taxon>
        <taxon>Glomus</taxon>
    </lineage>
</organism>
<keyword evidence="4" id="KW-1185">Reference proteome</keyword>
<keyword evidence="3" id="KW-0808">Transferase</keyword>
<feature type="domain" description="Protein kinase" evidence="2">
    <location>
        <begin position="38"/>
        <end position="306"/>
    </location>
</feature>
<sequence>MNFKNLKESNSGFINLVNEDWYQTAIKDYGINEIIGKFGKKDRIGYGASGLVYKTKCKSLNGIFVAIKEVNITSDDYKNMKTFINELKIHSRIDNGRIIRFYGISRNVKRGLYYLVLEYANQGNLREFIKSKNCNEGDFKWEERKCLATQIAEGLLYLHDELNIAHRDLHTKNILINDGNIKISDFGLSKNLDSTNTSSNKTTGIIPFIDPQKLINGEKFALVKESDIYSLGVVLWEISSCRTPFPEEDITYLTLKICQGLRENPIKGTPIEYKQIYTDCWELNPESRPSINEVLSRLQSVSLELIIEDFDENPTNYLLPTSDIISRDSTSGTFYKFDCKNHIIDL</sequence>
<dbReference type="PROSITE" id="PS50011">
    <property type="entry name" value="PROTEIN_KINASE_DOM"/>
    <property type="match status" value="1"/>
</dbReference>
<comment type="caution">
    <text evidence="3">The sequence shown here is derived from an EMBL/GenBank/DDBJ whole genome shotgun (WGS) entry which is preliminary data.</text>
</comment>
<dbReference type="Gene3D" id="1.10.510.10">
    <property type="entry name" value="Transferase(Phosphotransferase) domain 1"/>
    <property type="match status" value="1"/>
</dbReference>
<dbReference type="Pfam" id="PF07714">
    <property type="entry name" value="PK_Tyr_Ser-Thr"/>
    <property type="match status" value="1"/>
</dbReference>
<dbReference type="EMBL" id="QKYT01000168">
    <property type="protein sequence ID" value="RIA90865.1"/>
    <property type="molecule type" value="Genomic_DNA"/>
</dbReference>
<keyword evidence="1" id="KW-0547">Nucleotide-binding</keyword>
<dbReference type="InterPro" id="IPR051681">
    <property type="entry name" value="Ser/Thr_Kinases-Pseudokinases"/>
</dbReference>
<accession>A0A397T3L8</accession>
<dbReference type="InterPro" id="IPR001245">
    <property type="entry name" value="Ser-Thr/Tyr_kinase_cat_dom"/>
</dbReference>
<keyword evidence="3" id="KW-0418">Kinase</keyword>
<dbReference type="PIRSF" id="PIRSF000654">
    <property type="entry name" value="Integrin-linked_kinase"/>
    <property type="match status" value="1"/>
</dbReference>
<dbReference type="PANTHER" id="PTHR44329">
    <property type="entry name" value="SERINE/THREONINE-PROTEIN KINASE TNNI3K-RELATED"/>
    <property type="match status" value="1"/>
</dbReference>
<dbReference type="SUPFAM" id="SSF56112">
    <property type="entry name" value="Protein kinase-like (PK-like)"/>
    <property type="match status" value="1"/>
</dbReference>
<dbReference type="Proteomes" id="UP000265703">
    <property type="component" value="Unassembled WGS sequence"/>
</dbReference>
<dbReference type="GO" id="GO:0005524">
    <property type="term" value="F:ATP binding"/>
    <property type="evidence" value="ECO:0007669"/>
    <property type="project" value="UniProtKB-UniRule"/>
</dbReference>
<dbReference type="AlphaFoldDB" id="A0A397T3L8"/>
<dbReference type="OrthoDB" id="2423522at2759"/>
<dbReference type="PRINTS" id="PR00109">
    <property type="entry name" value="TYRKINASE"/>
</dbReference>
<keyword evidence="1" id="KW-0067">ATP-binding</keyword>
<dbReference type="InterPro" id="IPR017441">
    <property type="entry name" value="Protein_kinase_ATP_BS"/>
</dbReference>
<protein>
    <submittedName>
        <fullName evidence="3">Kinase-like domain-containing protein</fullName>
    </submittedName>
</protein>
<dbReference type="InterPro" id="IPR000719">
    <property type="entry name" value="Prot_kinase_dom"/>
</dbReference>
<proteinExistence type="predicted"/>
<dbReference type="PROSITE" id="PS00107">
    <property type="entry name" value="PROTEIN_KINASE_ATP"/>
    <property type="match status" value="1"/>
</dbReference>
<evidence type="ECO:0000313" key="3">
    <source>
        <dbReference type="EMBL" id="RIA90865.1"/>
    </source>
</evidence>
<dbReference type="GO" id="GO:0004674">
    <property type="term" value="F:protein serine/threonine kinase activity"/>
    <property type="evidence" value="ECO:0007669"/>
    <property type="project" value="TreeGrafter"/>
</dbReference>
<evidence type="ECO:0000256" key="1">
    <source>
        <dbReference type="PROSITE-ProRule" id="PRU10141"/>
    </source>
</evidence>
<evidence type="ECO:0000259" key="2">
    <source>
        <dbReference type="PROSITE" id="PS50011"/>
    </source>
</evidence>
<evidence type="ECO:0000313" key="4">
    <source>
        <dbReference type="Proteomes" id="UP000265703"/>
    </source>
</evidence>
<dbReference type="STRING" id="658196.A0A397T3L8"/>